<organism evidence="2 3">
    <name type="scientific">Vibrio maritimus</name>
    <dbReference type="NCBI Taxonomy" id="990268"/>
    <lineage>
        <taxon>Bacteria</taxon>
        <taxon>Pseudomonadati</taxon>
        <taxon>Pseudomonadota</taxon>
        <taxon>Gammaproteobacteria</taxon>
        <taxon>Vibrionales</taxon>
        <taxon>Vibrionaceae</taxon>
        <taxon>Vibrio</taxon>
    </lineage>
</organism>
<dbReference type="STRING" id="990268.JCM19235_7066"/>
<feature type="domain" description="AsmA" evidence="1">
    <location>
        <begin position="21"/>
        <end position="545"/>
    </location>
</feature>
<dbReference type="PANTHER" id="PTHR30441">
    <property type="entry name" value="DUF748 DOMAIN-CONTAINING PROTEIN"/>
    <property type="match status" value="1"/>
</dbReference>
<dbReference type="GO" id="GO:0090313">
    <property type="term" value="P:regulation of protein targeting to membrane"/>
    <property type="evidence" value="ECO:0007669"/>
    <property type="project" value="TreeGrafter"/>
</dbReference>
<evidence type="ECO:0000259" key="1">
    <source>
        <dbReference type="Pfam" id="PF05170"/>
    </source>
</evidence>
<comment type="caution">
    <text evidence="2">The sequence shown here is derived from an EMBL/GenBank/DDBJ whole genome shotgun (WGS) entry which is preliminary data.</text>
</comment>
<name>A0A090S6J2_9VIBR</name>
<reference evidence="2 3" key="1">
    <citation type="submission" date="2014-09" db="EMBL/GenBank/DDBJ databases">
        <title>Vibrio maritimus JCM 19235. (C45) whole genome shotgun sequence.</title>
        <authorList>
            <person name="Sawabe T."/>
            <person name="Meirelles P."/>
            <person name="Nakanishi M."/>
            <person name="Sayaka M."/>
            <person name="Hattori M."/>
            <person name="Ohkuma M."/>
        </authorList>
    </citation>
    <scope>NUCLEOTIDE SEQUENCE [LARGE SCALE GENOMIC DNA]</scope>
    <source>
        <strain evidence="3">JCM19235</strain>
    </source>
</reference>
<dbReference type="AlphaFoldDB" id="A0A090S6J2"/>
<protein>
    <submittedName>
        <fullName evidence="2">AsmA family protein</fullName>
    </submittedName>
</protein>
<keyword evidence="3" id="KW-1185">Reference proteome</keyword>
<dbReference type="PANTHER" id="PTHR30441:SF8">
    <property type="entry name" value="DUF748 DOMAIN-CONTAINING PROTEIN"/>
    <property type="match status" value="1"/>
</dbReference>
<gene>
    <name evidence="2" type="ORF">JCM19235_7066</name>
</gene>
<accession>A0A090S6J2</accession>
<proteinExistence type="predicted"/>
<dbReference type="GO" id="GO:0005886">
    <property type="term" value="C:plasma membrane"/>
    <property type="evidence" value="ECO:0007669"/>
    <property type="project" value="TreeGrafter"/>
</dbReference>
<dbReference type="InterPro" id="IPR052894">
    <property type="entry name" value="AsmA-related"/>
</dbReference>
<dbReference type="InterPro" id="IPR007844">
    <property type="entry name" value="AsmA"/>
</dbReference>
<dbReference type="Pfam" id="PF05170">
    <property type="entry name" value="AsmA"/>
    <property type="match status" value="1"/>
</dbReference>
<dbReference type="EMBL" id="BBMR01000019">
    <property type="protein sequence ID" value="GAL23171.1"/>
    <property type="molecule type" value="Genomic_DNA"/>
</dbReference>
<evidence type="ECO:0000313" key="2">
    <source>
        <dbReference type="EMBL" id="GAL23171.1"/>
    </source>
</evidence>
<sequence length="630" mass="69882">MVRKIVALFVAILALGLLTILIVFGLLHTQYAKPMVVYTLDKGLGIHVKSESIQYHYPNQVTFQNARFELPDQQPVEVAKLSVWLSIQLSTKRPVTIHELLIDGASISASQTPTIALLKQWQIENIALDHIDYSHGEMIINDLRLQLTSIELGDSIITSKGNVQLQASQFYYQGSSLRNLLVDGELDGDNSKILGASFTWNKSSISTQAQIQNGRWSLVNTTIDRLDLAITAQDDPLLSILKEQVGHINSLDILNSTLSNNDMTVNNISASLENIDLDKSLWKQSEAYISVDADQLIWRGFEFIEPTLEVYANEERIEIADLDTQLEQGRIQLSGYVKPNEIKLDKLEVDGVKYIQEGNNPSLLDLFADVSIDDLKSVAIDRVAINRSQWIQLSTKPFWQVTGFNMEASNLLLKRDYQWGLWQGKATASANSASIDKILANQLIMETESKEGKWQLNRLFIPFEQGYFNSTASLDFGAPSQPLALNAKAFSLPLALTQYFFDSDEIQLTGTADLDLDISALIADNLSLSQTLSGSLSSSFYNTEIQTLHSEQPQTLEVTPLKMTADRGVIELEPLEISGVGIEGSAGDSIDLHSQSMQTVTIRLAETCKAEYELHILTGKVVSSPLDACP</sequence>
<reference evidence="2 3" key="2">
    <citation type="submission" date="2014-09" db="EMBL/GenBank/DDBJ databases">
        <authorList>
            <consortium name="NBRP consortium"/>
            <person name="Sawabe T."/>
            <person name="Meirelles P."/>
            <person name="Nakanishi M."/>
            <person name="Sayaka M."/>
            <person name="Hattori M."/>
            <person name="Ohkuma M."/>
        </authorList>
    </citation>
    <scope>NUCLEOTIDE SEQUENCE [LARGE SCALE GENOMIC DNA]</scope>
    <source>
        <strain evidence="3">JCM19235</strain>
    </source>
</reference>
<dbReference type="Proteomes" id="UP000029228">
    <property type="component" value="Unassembled WGS sequence"/>
</dbReference>
<evidence type="ECO:0000313" key="3">
    <source>
        <dbReference type="Proteomes" id="UP000029228"/>
    </source>
</evidence>